<dbReference type="AlphaFoldDB" id="A0A832USB4"/>
<dbReference type="EMBL" id="DVAB01000030">
    <property type="protein sequence ID" value="HIK00632.1"/>
    <property type="molecule type" value="Genomic_DNA"/>
</dbReference>
<keyword evidence="1" id="KW-0472">Membrane</keyword>
<keyword evidence="1" id="KW-1133">Transmembrane helix</keyword>
<sequence>MKISLAILKFLFIGALFLVSNYNLHMNVAEERGQFFDMYTSWLGKIFDQAAEITAYVTSSSWLPGNLTNLSADSN</sequence>
<keyword evidence="3" id="KW-1185">Reference proteome</keyword>
<organism evidence="2 3">
    <name type="scientific">Candidatus Naiadarchaeum limnaeum</name>
    <dbReference type="NCBI Taxonomy" id="2756139"/>
    <lineage>
        <taxon>Archaea</taxon>
        <taxon>Candidatus Undinarchaeota</taxon>
        <taxon>Candidatus Undinarchaeia</taxon>
        <taxon>Candidatus Naiadarchaeales</taxon>
        <taxon>Candidatus Naiadarchaeaceae</taxon>
        <taxon>Candidatus Naiadarchaeum</taxon>
    </lineage>
</organism>
<feature type="transmembrane region" description="Helical" evidence="1">
    <location>
        <begin position="6"/>
        <end position="24"/>
    </location>
</feature>
<reference evidence="2 3" key="1">
    <citation type="journal article" name="Nat. Commun.">
        <title>Undinarchaeota illuminate DPANN phylogeny and the impact of gene transfer on archaeal evolution.</title>
        <authorList>
            <person name="Dombrowski N."/>
            <person name="Williams T.A."/>
            <person name="Sun J."/>
            <person name="Woodcroft B.J."/>
            <person name="Lee J.H."/>
            <person name="Minh B.Q."/>
            <person name="Rinke C."/>
            <person name="Spang A."/>
        </authorList>
    </citation>
    <scope>NUCLEOTIDE SEQUENCE [LARGE SCALE GENOMIC DNA]</scope>
    <source>
        <strain evidence="2">MAG_bin1129</strain>
    </source>
</reference>
<evidence type="ECO:0000313" key="3">
    <source>
        <dbReference type="Proteomes" id="UP000646946"/>
    </source>
</evidence>
<evidence type="ECO:0000256" key="1">
    <source>
        <dbReference type="SAM" id="Phobius"/>
    </source>
</evidence>
<accession>A0A832USB4</accession>
<evidence type="ECO:0000313" key="2">
    <source>
        <dbReference type="EMBL" id="HIK00632.1"/>
    </source>
</evidence>
<proteinExistence type="predicted"/>
<name>A0A832USB4_9ARCH</name>
<keyword evidence="1" id="KW-0812">Transmembrane</keyword>
<comment type="caution">
    <text evidence="2">The sequence shown here is derived from an EMBL/GenBank/DDBJ whole genome shotgun (WGS) entry which is preliminary data.</text>
</comment>
<gene>
    <name evidence="2" type="ORF">H1016_03770</name>
</gene>
<protein>
    <submittedName>
        <fullName evidence="2">Uncharacterized protein</fullName>
    </submittedName>
</protein>
<dbReference type="Proteomes" id="UP000646946">
    <property type="component" value="Unassembled WGS sequence"/>
</dbReference>